<evidence type="ECO:0000313" key="3">
    <source>
        <dbReference type="Proteomes" id="UP000663828"/>
    </source>
</evidence>
<gene>
    <name evidence="2" type="ORF">EDS130_LOCUS17775</name>
    <name evidence="1" type="ORF">XAT740_LOCUS16129</name>
</gene>
<comment type="caution">
    <text evidence="2">The sequence shown here is derived from an EMBL/GenBank/DDBJ whole genome shotgun (WGS) entry which is preliminary data.</text>
</comment>
<evidence type="ECO:0000313" key="4">
    <source>
        <dbReference type="Proteomes" id="UP000663852"/>
    </source>
</evidence>
<organism evidence="2 4">
    <name type="scientific">Adineta ricciae</name>
    <name type="common">Rotifer</name>
    <dbReference type="NCBI Taxonomy" id="249248"/>
    <lineage>
        <taxon>Eukaryota</taxon>
        <taxon>Metazoa</taxon>
        <taxon>Spiralia</taxon>
        <taxon>Gnathifera</taxon>
        <taxon>Rotifera</taxon>
        <taxon>Eurotatoria</taxon>
        <taxon>Bdelloidea</taxon>
        <taxon>Adinetida</taxon>
        <taxon>Adinetidae</taxon>
        <taxon>Adineta</taxon>
    </lineage>
</organism>
<dbReference type="OrthoDB" id="7883313at2759"/>
<dbReference type="EMBL" id="CAJNOR010001018">
    <property type="protein sequence ID" value="CAF1057980.1"/>
    <property type="molecule type" value="Genomic_DNA"/>
</dbReference>
<accession>A0A814KZW5</accession>
<protein>
    <recommendedName>
        <fullName evidence="5">F-box domain-containing protein</fullName>
    </recommendedName>
</protein>
<sequence length="542" mass="63593">MTSFEHLSNEIFYEIFEYLDICQAYEIFAYFNHRFRYLFVESSLLYHIKLDLLSHQSFQQYCQHLISPNKHRIISLRLANPFTIDRYFTFFPLDHASFLNLRSLTLNDIESDKLASLLTLLATFPRFVSLSCTVEPSVRNLETIHQSLFALPVLKYCNMTIKQQYPVEFVLPNPAKDCQPSSIEYFISQTRYTPLQLSNLLLRMSRITHLSCRVLLPYWVTSSIPSIHLPHLKHLSIHCHISFIQSEILLYAIVAHQLEVLHIRAISVSDYLKADRWEQLITIRFPCLRLFDLQYCGSFYTDDEYQPLIDGFKSRFWMERNWSFAHRCYPYKQSTWLLFSSINDSTENNVDLEEIVVFDSGARIDVQSTHMTVSTQNRMKSTCVFSIDQLAKIIPCERLTRLTVLNDFPIEDIIGLVNISQHIRSLVLQGYSSKLLSLANRNNIQQMILRGNLTFQDVQSLMEAFRYLKCLKLTVAENDLELILRFLIQHIKKQAEHCVLHLVGFLDAHSLLVRRLRKVIDFEGYANSFTIESISDTAYLWW</sequence>
<name>A0A814KZW5_ADIRI</name>
<dbReference type="Proteomes" id="UP000663828">
    <property type="component" value="Unassembled WGS sequence"/>
</dbReference>
<proteinExistence type="predicted"/>
<keyword evidence="3" id="KW-1185">Reference proteome</keyword>
<evidence type="ECO:0008006" key="5">
    <source>
        <dbReference type="Google" id="ProtNLM"/>
    </source>
</evidence>
<evidence type="ECO:0000313" key="1">
    <source>
        <dbReference type="EMBL" id="CAF1057980.1"/>
    </source>
</evidence>
<dbReference type="EMBL" id="CAJNOJ010000081">
    <property type="protein sequence ID" value="CAF1058218.1"/>
    <property type="molecule type" value="Genomic_DNA"/>
</dbReference>
<dbReference type="Proteomes" id="UP000663852">
    <property type="component" value="Unassembled WGS sequence"/>
</dbReference>
<evidence type="ECO:0000313" key="2">
    <source>
        <dbReference type="EMBL" id="CAF1058218.1"/>
    </source>
</evidence>
<reference evidence="2" key="1">
    <citation type="submission" date="2021-02" db="EMBL/GenBank/DDBJ databases">
        <authorList>
            <person name="Nowell W R."/>
        </authorList>
    </citation>
    <scope>NUCLEOTIDE SEQUENCE</scope>
</reference>
<dbReference type="AlphaFoldDB" id="A0A814KZW5"/>